<dbReference type="RefSeq" id="WP_380095410.1">
    <property type="nucleotide sequence ID" value="NZ_JBHRYD010000001.1"/>
</dbReference>
<evidence type="ECO:0000256" key="6">
    <source>
        <dbReference type="ARBA" id="ARBA00037589"/>
    </source>
</evidence>
<evidence type="ECO:0000256" key="3">
    <source>
        <dbReference type="ARBA" id="ARBA00013109"/>
    </source>
</evidence>
<dbReference type="Proteomes" id="UP001595613">
    <property type="component" value="Unassembled WGS sequence"/>
</dbReference>
<organism evidence="11 12">
    <name type="scientific">Devosia honganensis</name>
    <dbReference type="NCBI Taxonomy" id="1610527"/>
    <lineage>
        <taxon>Bacteria</taxon>
        <taxon>Pseudomonadati</taxon>
        <taxon>Pseudomonadota</taxon>
        <taxon>Alphaproteobacteria</taxon>
        <taxon>Hyphomicrobiales</taxon>
        <taxon>Devosiaceae</taxon>
        <taxon>Devosia</taxon>
    </lineage>
</organism>
<dbReference type="GO" id="GO:0004852">
    <property type="term" value="F:uroporphyrinogen-III synthase activity"/>
    <property type="evidence" value="ECO:0007669"/>
    <property type="project" value="UniProtKB-EC"/>
</dbReference>
<dbReference type="PANTHER" id="PTHR38042:SF1">
    <property type="entry name" value="UROPORPHYRINOGEN-III SYNTHASE, CHLOROPLASTIC"/>
    <property type="match status" value="1"/>
</dbReference>
<keyword evidence="4 9" id="KW-0456">Lyase</keyword>
<dbReference type="EMBL" id="JBHRYD010000001">
    <property type="protein sequence ID" value="MFC3704095.1"/>
    <property type="molecule type" value="Genomic_DNA"/>
</dbReference>
<dbReference type="CDD" id="cd06578">
    <property type="entry name" value="HemD"/>
    <property type="match status" value="1"/>
</dbReference>
<keyword evidence="12" id="KW-1185">Reference proteome</keyword>
<accession>A0ABV7X1U7</accession>
<dbReference type="PANTHER" id="PTHR38042">
    <property type="entry name" value="UROPORPHYRINOGEN-III SYNTHASE, CHLOROPLASTIC"/>
    <property type="match status" value="1"/>
</dbReference>
<evidence type="ECO:0000256" key="9">
    <source>
        <dbReference type="RuleBase" id="RU366031"/>
    </source>
</evidence>
<sequence>MRMLVTRPEPDAQATRDRLAALDIDALAAPLMTRRNLPANLPSPQGFAALALTSTNALRALADRKAHEPFLEMSVFAVGHRTAHEARLLGFTDVTPAEGTLGSLVTTIALARLEGPVFYPAARHMSGDLAQALAPHGLMVVTVPVYEMVARPALPEDAASALVRGEIGAVLLYSRRSAEIFCTLAGAAVPPGQRRSLPMLCLAENVAAPLLENHFSRVLLADHPSEEAMMALALAFAREQSGS</sequence>
<dbReference type="EC" id="4.2.1.75" evidence="3 9"/>
<evidence type="ECO:0000259" key="10">
    <source>
        <dbReference type="Pfam" id="PF02602"/>
    </source>
</evidence>
<comment type="pathway">
    <text evidence="1 9">Porphyrin-containing compound metabolism; protoporphyrin-IX biosynthesis; coproporphyrinogen-III from 5-aminolevulinate: step 3/4.</text>
</comment>
<gene>
    <name evidence="11" type="ORF">ACFOOL_04925</name>
</gene>
<evidence type="ECO:0000256" key="7">
    <source>
        <dbReference type="ARBA" id="ARBA00040167"/>
    </source>
</evidence>
<evidence type="ECO:0000256" key="8">
    <source>
        <dbReference type="ARBA" id="ARBA00048617"/>
    </source>
</evidence>
<name>A0ABV7X1U7_9HYPH</name>
<dbReference type="Gene3D" id="3.40.50.10090">
    <property type="match status" value="2"/>
</dbReference>
<reference evidence="12" key="1">
    <citation type="journal article" date="2019" name="Int. J. Syst. Evol. Microbiol.">
        <title>The Global Catalogue of Microorganisms (GCM) 10K type strain sequencing project: providing services to taxonomists for standard genome sequencing and annotation.</title>
        <authorList>
            <consortium name="The Broad Institute Genomics Platform"/>
            <consortium name="The Broad Institute Genome Sequencing Center for Infectious Disease"/>
            <person name="Wu L."/>
            <person name="Ma J."/>
        </authorList>
    </citation>
    <scope>NUCLEOTIDE SEQUENCE [LARGE SCALE GENOMIC DNA]</scope>
    <source>
        <strain evidence="12">KCTC 42281</strain>
    </source>
</reference>
<comment type="catalytic activity">
    <reaction evidence="8 9">
        <text>hydroxymethylbilane = uroporphyrinogen III + H2O</text>
        <dbReference type="Rhea" id="RHEA:18965"/>
        <dbReference type="ChEBI" id="CHEBI:15377"/>
        <dbReference type="ChEBI" id="CHEBI:57308"/>
        <dbReference type="ChEBI" id="CHEBI:57845"/>
        <dbReference type="EC" id="4.2.1.75"/>
    </reaction>
</comment>
<evidence type="ECO:0000256" key="2">
    <source>
        <dbReference type="ARBA" id="ARBA00008133"/>
    </source>
</evidence>
<evidence type="ECO:0000313" key="12">
    <source>
        <dbReference type="Proteomes" id="UP001595613"/>
    </source>
</evidence>
<protein>
    <recommendedName>
        <fullName evidence="7 9">Uroporphyrinogen-III synthase</fullName>
        <ecNumber evidence="3 9">4.2.1.75</ecNumber>
    </recommendedName>
</protein>
<keyword evidence="5 9" id="KW-0627">Porphyrin biosynthesis</keyword>
<feature type="domain" description="Tetrapyrrole biosynthesis uroporphyrinogen III synthase" evidence="10">
    <location>
        <begin position="16"/>
        <end position="230"/>
    </location>
</feature>
<evidence type="ECO:0000256" key="4">
    <source>
        <dbReference type="ARBA" id="ARBA00023239"/>
    </source>
</evidence>
<evidence type="ECO:0000256" key="1">
    <source>
        <dbReference type="ARBA" id="ARBA00004772"/>
    </source>
</evidence>
<proteinExistence type="inferred from homology"/>
<dbReference type="InterPro" id="IPR003754">
    <property type="entry name" value="4pyrrol_synth_uPrphyn_synth"/>
</dbReference>
<dbReference type="SUPFAM" id="SSF69618">
    <property type="entry name" value="HemD-like"/>
    <property type="match status" value="1"/>
</dbReference>
<evidence type="ECO:0000313" key="11">
    <source>
        <dbReference type="EMBL" id="MFC3704095.1"/>
    </source>
</evidence>
<dbReference type="Pfam" id="PF02602">
    <property type="entry name" value="HEM4"/>
    <property type="match status" value="1"/>
</dbReference>
<dbReference type="InterPro" id="IPR036108">
    <property type="entry name" value="4pyrrol_syn_uPrphyn_synt_sf"/>
</dbReference>
<comment type="caution">
    <text evidence="11">The sequence shown here is derived from an EMBL/GenBank/DDBJ whole genome shotgun (WGS) entry which is preliminary data.</text>
</comment>
<dbReference type="InterPro" id="IPR039793">
    <property type="entry name" value="UROS/Hem4"/>
</dbReference>
<comment type="function">
    <text evidence="6 9">Catalyzes cyclization of the linear tetrapyrrole, hydroxymethylbilane, to the macrocyclic uroporphyrinogen III.</text>
</comment>
<evidence type="ECO:0000256" key="5">
    <source>
        <dbReference type="ARBA" id="ARBA00023244"/>
    </source>
</evidence>
<comment type="similarity">
    <text evidence="2 9">Belongs to the uroporphyrinogen-III synthase family.</text>
</comment>